<name>A0A0A5G265_9BACI</name>
<evidence type="ECO:0008006" key="4">
    <source>
        <dbReference type="Google" id="ProtNLM"/>
    </source>
</evidence>
<protein>
    <recommendedName>
        <fullName evidence="4">Gram-positive cocci surface proteins LPxTG domain-containing protein</fullName>
    </recommendedName>
</protein>
<evidence type="ECO:0000256" key="1">
    <source>
        <dbReference type="SAM" id="Phobius"/>
    </source>
</evidence>
<dbReference type="InterPro" id="IPR022121">
    <property type="entry name" value="Peptidase_M73_camelysin"/>
</dbReference>
<organism evidence="2 3">
    <name type="scientific">Pontibacillus litoralis JSM 072002</name>
    <dbReference type="NCBI Taxonomy" id="1385512"/>
    <lineage>
        <taxon>Bacteria</taxon>
        <taxon>Bacillati</taxon>
        <taxon>Bacillota</taxon>
        <taxon>Bacilli</taxon>
        <taxon>Bacillales</taxon>
        <taxon>Bacillaceae</taxon>
        <taxon>Pontibacillus</taxon>
    </lineage>
</organism>
<dbReference type="AlphaFoldDB" id="A0A0A5G265"/>
<comment type="caution">
    <text evidence="2">The sequence shown here is derived from an EMBL/GenBank/DDBJ whole genome shotgun (WGS) entry which is preliminary data.</text>
</comment>
<dbReference type="RefSeq" id="WP_036834846.1">
    <property type="nucleotide sequence ID" value="NZ_AVPG01000016.1"/>
</dbReference>
<feature type="transmembrane region" description="Helical" evidence="1">
    <location>
        <begin position="185"/>
        <end position="204"/>
    </location>
</feature>
<feature type="transmembrane region" description="Helical" evidence="1">
    <location>
        <begin position="7"/>
        <end position="27"/>
    </location>
</feature>
<dbReference type="EMBL" id="AVPG01000016">
    <property type="protein sequence ID" value="KGX86119.1"/>
    <property type="molecule type" value="Genomic_DNA"/>
</dbReference>
<dbReference type="STRING" id="1385512.N784_06025"/>
<reference evidence="2 3" key="1">
    <citation type="submission" date="2013-08" db="EMBL/GenBank/DDBJ databases">
        <authorList>
            <person name="Huang J."/>
            <person name="Wang G."/>
        </authorList>
    </citation>
    <scope>NUCLEOTIDE SEQUENCE [LARGE SCALE GENOMIC DNA]</scope>
    <source>
        <strain evidence="2 3">JSM 072002</strain>
    </source>
</reference>
<accession>A0A0A5G265</accession>
<sequence length="214" mass="23445">MFYQINVLKVLSIYCVIVLVVVLYFPFGETRAIESDPIIDISTTPAERFIRVTNLKPGDTITRSLTVHNEGNVNVPYSFTARMKSGSQKLYEQLELDIVAGGDVYYSGSLSEFQGLSNLSLARSSSDTYEVRIEFPYESGNEFQGLTTSTLLTFVAEGNETIPSSGEGLFAASGQLPQTGQAAPIAIYVIGSFLVVGGICVWLITNRRNNTEQE</sequence>
<keyword evidence="1" id="KW-1133">Transmembrane helix</keyword>
<keyword evidence="3" id="KW-1185">Reference proteome</keyword>
<evidence type="ECO:0000313" key="2">
    <source>
        <dbReference type="EMBL" id="KGX86119.1"/>
    </source>
</evidence>
<dbReference type="OrthoDB" id="2566057at2"/>
<keyword evidence="1" id="KW-0812">Transmembrane</keyword>
<keyword evidence="1" id="KW-0472">Membrane</keyword>
<evidence type="ECO:0000313" key="3">
    <source>
        <dbReference type="Proteomes" id="UP000030401"/>
    </source>
</evidence>
<dbReference type="NCBIfam" id="TIGR01167">
    <property type="entry name" value="LPXTG_anchor"/>
    <property type="match status" value="1"/>
</dbReference>
<gene>
    <name evidence="2" type="ORF">N784_06025</name>
</gene>
<dbReference type="eggNOG" id="COG1470">
    <property type="taxonomic scope" value="Bacteria"/>
</dbReference>
<proteinExistence type="predicted"/>
<dbReference type="Pfam" id="PF12389">
    <property type="entry name" value="Peptidase_M73"/>
    <property type="match status" value="1"/>
</dbReference>
<dbReference type="Proteomes" id="UP000030401">
    <property type="component" value="Unassembled WGS sequence"/>
</dbReference>